<evidence type="ECO:0000313" key="1">
    <source>
        <dbReference type="EMBL" id="RKH66508.1"/>
    </source>
</evidence>
<accession>A0A3A8QEU7</accession>
<evidence type="ECO:0008006" key="3">
    <source>
        <dbReference type="Google" id="ProtNLM"/>
    </source>
</evidence>
<dbReference type="GO" id="GO:0003677">
    <property type="term" value="F:DNA binding"/>
    <property type="evidence" value="ECO:0007669"/>
    <property type="project" value="InterPro"/>
</dbReference>
<dbReference type="Gene3D" id="1.10.10.60">
    <property type="entry name" value="Homeodomain-like"/>
    <property type="match status" value="1"/>
</dbReference>
<proteinExistence type="predicted"/>
<dbReference type="GO" id="GO:0004803">
    <property type="term" value="F:transposase activity"/>
    <property type="evidence" value="ECO:0007669"/>
    <property type="project" value="InterPro"/>
</dbReference>
<dbReference type="EMBL" id="RAWM01000060">
    <property type="protein sequence ID" value="RKH66508.1"/>
    <property type="molecule type" value="Genomic_DNA"/>
</dbReference>
<protein>
    <recommendedName>
        <fullName evidence="3">Transposase</fullName>
    </recommendedName>
</protein>
<dbReference type="AlphaFoldDB" id="A0A3A8QEU7"/>
<dbReference type="OrthoDB" id="4426778at2"/>
<sequence length="93" mass="10434">MVLEEDKMVGQMARDLDLTATALRTWVERARADRGQGKPGALTTAEREELARLRKENCPRCAFGDVRRSPRPAWIRPLGTLNRDGVHPPPTPC</sequence>
<dbReference type="Pfam" id="PF01527">
    <property type="entry name" value="HTH_Tnp_1"/>
    <property type="match status" value="1"/>
</dbReference>
<dbReference type="InterPro" id="IPR002514">
    <property type="entry name" value="Transposase_8"/>
</dbReference>
<keyword evidence="2" id="KW-1185">Reference proteome</keyword>
<dbReference type="Proteomes" id="UP000282656">
    <property type="component" value="Unassembled WGS sequence"/>
</dbReference>
<dbReference type="GO" id="GO:0006313">
    <property type="term" value="P:DNA transposition"/>
    <property type="evidence" value="ECO:0007669"/>
    <property type="project" value="InterPro"/>
</dbReference>
<reference evidence="2" key="1">
    <citation type="submission" date="2018-09" db="EMBL/GenBank/DDBJ databases">
        <authorList>
            <person name="Livingstone P.G."/>
            <person name="Whitworth D.E."/>
        </authorList>
    </citation>
    <scope>NUCLEOTIDE SEQUENCE [LARGE SCALE GENOMIC DNA]</scope>
    <source>
        <strain evidence="2">AB047A</strain>
    </source>
</reference>
<name>A0A3A8QEU7_9BACT</name>
<comment type="caution">
    <text evidence="1">The sequence shown here is derived from an EMBL/GenBank/DDBJ whole genome shotgun (WGS) entry which is preliminary data.</text>
</comment>
<organism evidence="1 2">
    <name type="scientific">Corallococcus interemptor</name>
    <dbReference type="NCBI Taxonomy" id="2316720"/>
    <lineage>
        <taxon>Bacteria</taxon>
        <taxon>Pseudomonadati</taxon>
        <taxon>Myxococcota</taxon>
        <taxon>Myxococcia</taxon>
        <taxon>Myxococcales</taxon>
        <taxon>Cystobacterineae</taxon>
        <taxon>Myxococcaceae</taxon>
        <taxon>Corallococcus</taxon>
    </lineage>
</organism>
<gene>
    <name evidence="1" type="ORF">D7X96_21420</name>
</gene>
<evidence type="ECO:0000313" key="2">
    <source>
        <dbReference type="Proteomes" id="UP000282656"/>
    </source>
</evidence>